<proteinExistence type="predicted"/>
<evidence type="ECO:0000313" key="2">
    <source>
        <dbReference type="EMBL" id="KAH9360640.1"/>
    </source>
</evidence>
<reference evidence="2 3" key="1">
    <citation type="journal article" date="2020" name="Cell">
        <title>Large-Scale Comparative Analyses of Tick Genomes Elucidate Their Genetic Diversity and Vector Capacities.</title>
        <authorList>
            <consortium name="Tick Genome and Microbiome Consortium (TIGMIC)"/>
            <person name="Jia N."/>
            <person name="Wang J."/>
            <person name="Shi W."/>
            <person name="Du L."/>
            <person name="Sun Y."/>
            <person name="Zhan W."/>
            <person name="Jiang J.F."/>
            <person name="Wang Q."/>
            <person name="Zhang B."/>
            <person name="Ji P."/>
            <person name="Bell-Sakyi L."/>
            <person name="Cui X.M."/>
            <person name="Yuan T.T."/>
            <person name="Jiang B.G."/>
            <person name="Yang W.F."/>
            <person name="Lam T.T."/>
            <person name="Chang Q.C."/>
            <person name="Ding S.J."/>
            <person name="Wang X.J."/>
            <person name="Zhu J.G."/>
            <person name="Ruan X.D."/>
            <person name="Zhao L."/>
            <person name="Wei J.T."/>
            <person name="Ye R.Z."/>
            <person name="Que T.C."/>
            <person name="Du C.H."/>
            <person name="Zhou Y.H."/>
            <person name="Cheng J.X."/>
            <person name="Dai P.F."/>
            <person name="Guo W.B."/>
            <person name="Han X.H."/>
            <person name="Huang E.J."/>
            <person name="Li L.F."/>
            <person name="Wei W."/>
            <person name="Gao Y.C."/>
            <person name="Liu J.Z."/>
            <person name="Shao H.Z."/>
            <person name="Wang X."/>
            <person name="Wang C.C."/>
            <person name="Yang T.C."/>
            <person name="Huo Q.B."/>
            <person name="Li W."/>
            <person name="Chen H.Y."/>
            <person name="Chen S.E."/>
            <person name="Zhou L.G."/>
            <person name="Ni X.B."/>
            <person name="Tian J.H."/>
            <person name="Sheng Y."/>
            <person name="Liu T."/>
            <person name="Pan Y.S."/>
            <person name="Xia L.Y."/>
            <person name="Li J."/>
            <person name="Zhao F."/>
            <person name="Cao W.C."/>
        </authorList>
    </citation>
    <scope>NUCLEOTIDE SEQUENCE [LARGE SCALE GENOMIC DNA]</scope>
    <source>
        <strain evidence="2">HaeL-2018</strain>
    </source>
</reference>
<sequence>MSNSWLQWPRACDRHIFAPPEPIRVPESSQDCEEERWPRPTNRPENALILGAREKDMSASVVPFTAAFPDAPWRQ</sequence>
<evidence type="ECO:0000256" key="1">
    <source>
        <dbReference type="SAM" id="MobiDB-lite"/>
    </source>
</evidence>
<keyword evidence="3" id="KW-1185">Reference proteome</keyword>
<accession>A0A9J6FDB9</accession>
<gene>
    <name evidence="2" type="ORF">HPB48_002418</name>
</gene>
<dbReference type="VEuPathDB" id="VectorBase:HLOH_061965"/>
<organism evidence="2 3">
    <name type="scientific">Haemaphysalis longicornis</name>
    <name type="common">Bush tick</name>
    <dbReference type="NCBI Taxonomy" id="44386"/>
    <lineage>
        <taxon>Eukaryota</taxon>
        <taxon>Metazoa</taxon>
        <taxon>Ecdysozoa</taxon>
        <taxon>Arthropoda</taxon>
        <taxon>Chelicerata</taxon>
        <taxon>Arachnida</taxon>
        <taxon>Acari</taxon>
        <taxon>Parasitiformes</taxon>
        <taxon>Ixodida</taxon>
        <taxon>Ixodoidea</taxon>
        <taxon>Ixodidae</taxon>
        <taxon>Haemaphysalinae</taxon>
        <taxon>Haemaphysalis</taxon>
    </lineage>
</organism>
<dbReference type="AlphaFoldDB" id="A0A9J6FDB9"/>
<evidence type="ECO:0000313" key="3">
    <source>
        <dbReference type="Proteomes" id="UP000821853"/>
    </source>
</evidence>
<comment type="caution">
    <text evidence="2">The sequence shown here is derived from an EMBL/GenBank/DDBJ whole genome shotgun (WGS) entry which is preliminary data.</text>
</comment>
<name>A0A9J6FDB9_HAELO</name>
<dbReference type="Proteomes" id="UP000821853">
    <property type="component" value="Chromosome 1"/>
</dbReference>
<dbReference type="EMBL" id="JABSTR010000001">
    <property type="protein sequence ID" value="KAH9360640.1"/>
    <property type="molecule type" value="Genomic_DNA"/>
</dbReference>
<feature type="region of interest" description="Disordered" evidence="1">
    <location>
        <begin position="21"/>
        <end position="43"/>
    </location>
</feature>
<protein>
    <submittedName>
        <fullName evidence="2">Uncharacterized protein</fullName>
    </submittedName>
</protein>